<dbReference type="Gene3D" id="2.20.230.10">
    <property type="entry name" value="Resuscitation-promoting factor rpfb"/>
    <property type="match status" value="1"/>
</dbReference>
<evidence type="ECO:0000313" key="8">
    <source>
        <dbReference type="Proteomes" id="UP000660801"/>
    </source>
</evidence>
<dbReference type="Pfam" id="PF07501">
    <property type="entry name" value="G5"/>
    <property type="match status" value="1"/>
</dbReference>
<sequence>MEKTSKWHKKRTGQWVCMTGLALSVATIGAWTDSELAFVREWTARTVEMVKKDLAESEDSTVYIIKWGDTLSVISEAVKIDMKVLVELNKISNVDLIYEGNKLYFSKHGNKIIVDNGNKAIAYIFNSNLENIQTIEQVEVFDSGDSKSINKFLKNEYEEKAKNKTPIKSVIKDGQNVMDGINNELSKGLSSLVPLDTLTATLPVVHEEILSEKVVSADTAASISNDSSISEKYSSISANINHQQTHNHESAVLSSEINFSGSQTSATETTNNRKESSETILEGNSTTNLFNETTEINGLSESTEVINVSNEVATVIDATIKEDPVNKTVASNQTILRTVRVTEEIPSEIIVTEDSTLPSGEVVVVSAGQSGKKVSIQEVKIVDGVEASRTTISEISKVASPTYVKVGTKGTQTNSGINLVNSTSLNNLQKTKDTSTERLTKPGYSETYFTEIVTKSNATSIRQRQLLEELTKNLSFQVDLSKDSLDKIGAIKVITKYDETRMVSDQQITNIEAAFVTGTVRKKISEPGKEDKIETLISKEIPQYIITVTLGTRLPGVEGIDKTGQLISISNSDNTTSDLSNVKVFESIYTPIQNSPLISNPIFIHSTDKTTNSAKIGLQFKRPKSSDLESKPVMVTINEIDNTITKVKSDTEVYGDVAYATISDLDKGKNVAVIWENKTLATSQNQPVVSIDPSKIIKTTHDDKIIKSLALSLVIDSSGSMEDYDPHDLRKKSASNLLNLLNLKEDLVSIVDFDSSVRNHTLLLNNKEDLNSHISAIDSIGGTNIWAGLDRGIRTLIGDTSERNKVILLFTDGQDSYYHDYSELTKKAKEKSIKIFTMGLGHDIDVKLLREIAENTDGYFFELATDTSIREAFSDITTLLGRSKQHGYEISTSSTIDDSDGDGYDDALEKRKSKDKFNQDFDFKKWNVGPRDLLLLSAISYLSDDTLKTHSNKFLADFKNLFQNNGITPRFDKFNLDLSDKRFFESWKLIGSNTDEYDKYAVPFHSSVSWFYNENSKSLVIAYRGTDENNDDFSINSKLQYRSELIMDLKIALNSSKVEEIAKKQIGTIIDSLKHLDVEKVYITGHSLGAMKLIMALWNYLRAILQKN</sequence>
<evidence type="ECO:0000313" key="7">
    <source>
        <dbReference type="EMBL" id="GGE32268.1"/>
    </source>
</evidence>
<keyword evidence="8" id="KW-1185">Reference proteome</keyword>
<dbReference type="SMART" id="SM00257">
    <property type="entry name" value="LysM"/>
    <property type="match status" value="1"/>
</dbReference>
<keyword evidence="3" id="KW-0472">Membrane</keyword>
<evidence type="ECO:0008006" key="9">
    <source>
        <dbReference type="Google" id="ProtNLM"/>
    </source>
</evidence>
<evidence type="ECO:0000259" key="6">
    <source>
        <dbReference type="PROSITE" id="PS51782"/>
    </source>
</evidence>
<dbReference type="SUPFAM" id="SSF54106">
    <property type="entry name" value="LysM domain"/>
    <property type="match status" value="1"/>
</dbReference>
<dbReference type="PROSITE" id="PS51782">
    <property type="entry name" value="LYSM"/>
    <property type="match status" value="1"/>
</dbReference>
<protein>
    <recommendedName>
        <fullName evidence="9">VWA domain-containing protein</fullName>
    </recommendedName>
</protein>
<dbReference type="RefSeq" id="WP_068990792.1">
    <property type="nucleotide sequence ID" value="NZ_BMJN01000018.1"/>
</dbReference>
<organism evidence="7 8">
    <name type="scientific">Streptococcus himalayensis</name>
    <dbReference type="NCBI Taxonomy" id="1888195"/>
    <lineage>
        <taxon>Bacteria</taxon>
        <taxon>Bacillati</taxon>
        <taxon>Bacillota</taxon>
        <taxon>Bacilli</taxon>
        <taxon>Lactobacillales</taxon>
        <taxon>Streptococcaceae</taxon>
        <taxon>Streptococcus</taxon>
    </lineage>
</organism>
<evidence type="ECO:0000259" key="4">
    <source>
        <dbReference type="PROSITE" id="PS50234"/>
    </source>
</evidence>
<evidence type="ECO:0000256" key="3">
    <source>
        <dbReference type="SAM" id="Phobius"/>
    </source>
</evidence>
<dbReference type="InterPro" id="IPR051266">
    <property type="entry name" value="CLCR"/>
</dbReference>
<dbReference type="SMART" id="SM00327">
    <property type="entry name" value="VWA"/>
    <property type="match status" value="1"/>
</dbReference>
<gene>
    <name evidence="7" type="ORF">GCM10011510_11960</name>
</gene>
<dbReference type="Proteomes" id="UP000660801">
    <property type="component" value="Unassembled WGS sequence"/>
</dbReference>
<comment type="caution">
    <text evidence="7">The sequence shown here is derived from an EMBL/GenBank/DDBJ whole genome shotgun (WGS) entry which is preliminary data.</text>
</comment>
<dbReference type="SUPFAM" id="SSF53474">
    <property type="entry name" value="alpha/beta-Hydrolases"/>
    <property type="match status" value="1"/>
</dbReference>
<keyword evidence="3" id="KW-0812">Transmembrane</keyword>
<evidence type="ECO:0000259" key="5">
    <source>
        <dbReference type="PROSITE" id="PS51109"/>
    </source>
</evidence>
<dbReference type="OrthoDB" id="9798935at2"/>
<dbReference type="Gene3D" id="3.10.350.10">
    <property type="entry name" value="LysM domain"/>
    <property type="match status" value="1"/>
</dbReference>
<feature type="domain" description="VWFA" evidence="4">
    <location>
        <begin position="710"/>
        <end position="876"/>
    </location>
</feature>
<evidence type="ECO:0000256" key="1">
    <source>
        <dbReference type="ARBA" id="ARBA00022729"/>
    </source>
</evidence>
<accession>A0A917A7P5</accession>
<dbReference type="PANTHER" id="PTHR10579:SF43">
    <property type="entry name" value="ZINC FINGER (C3HC4-TYPE RING FINGER) FAMILY PROTEIN"/>
    <property type="match status" value="1"/>
</dbReference>
<dbReference type="InterPro" id="IPR036465">
    <property type="entry name" value="vWFA_dom_sf"/>
</dbReference>
<dbReference type="SMART" id="SM01208">
    <property type="entry name" value="G5"/>
    <property type="match status" value="1"/>
</dbReference>
<dbReference type="InterPro" id="IPR011098">
    <property type="entry name" value="G5_dom"/>
</dbReference>
<keyword evidence="1" id="KW-0732">Signal</keyword>
<dbReference type="Gene3D" id="3.40.50.410">
    <property type="entry name" value="von Willebrand factor, type A domain"/>
    <property type="match status" value="1"/>
</dbReference>
<dbReference type="PROSITE" id="PS50234">
    <property type="entry name" value="VWFA"/>
    <property type="match status" value="1"/>
</dbReference>
<dbReference type="EMBL" id="BMJN01000018">
    <property type="protein sequence ID" value="GGE32268.1"/>
    <property type="molecule type" value="Genomic_DNA"/>
</dbReference>
<dbReference type="InterPro" id="IPR002035">
    <property type="entry name" value="VWF_A"/>
</dbReference>
<dbReference type="Pfam" id="PF00092">
    <property type="entry name" value="VWA"/>
    <property type="match status" value="1"/>
</dbReference>
<evidence type="ECO:0000256" key="2">
    <source>
        <dbReference type="SAM" id="MobiDB-lite"/>
    </source>
</evidence>
<dbReference type="InterPro" id="IPR018392">
    <property type="entry name" value="LysM"/>
</dbReference>
<feature type="domain" description="G5" evidence="5">
    <location>
        <begin position="331"/>
        <end position="410"/>
    </location>
</feature>
<dbReference type="PANTHER" id="PTHR10579">
    <property type="entry name" value="CALCIUM-ACTIVATED CHLORIDE CHANNEL REGULATOR"/>
    <property type="match status" value="1"/>
</dbReference>
<feature type="region of interest" description="Disordered" evidence="2">
    <location>
        <begin position="258"/>
        <end position="280"/>
    </location>
</feature>
<dbReference type="Pfam" id="PF01476">
    <property type="entry name" value="LysM"/>
    <property type="match status" value="1"/>
</dbReference>
<dbReference type="SUPFAM" id="SSF53300">
    <property type="entry name" value="vWA-like"/>
    <property type="match status" value="1"/>
</dbReference>
<dbReference type="PROSITE" id="PS51109">
    <property type="entry name" value="G5"/>
    <property type="match status" value="1"/>
</dbReference>
<feature type="domain" description="LysM" evidence="6">
    <location>
        <begin position="61"/>
        <end position="105"/>
    </location>
</feature>
<feature type="transmembrane region" description="Helical" evidence="3">
    <location>
        <begin position="12"/>
        <end position="31"/>
    </location>
</feature>
<dbReference type="Gene3D" id="3.40.50.1820">
    <property type="entry name" value="alpha/beta hydrolase"/>
    <property type="match status" value="1"/>
</dbReference>
<dbReference type="InterPro" id="IPR029058">
    <property type="entry name" value="AB_hydrolase_fold"/>
</dbReference>
<proteinExistence type="predicted"/>
<keyword evidence="3" id="KW-1133">Transmembrane helix</keyword>
<dbReference type="AlphaFoldDB" id="A0A917A7P5"/>
<feature type="compositionally biased region" description="Polar residues" evidence="2">
    <location>
        <begin position="258"/>
        <end position="270"/>
    </location>
</feature>
<name>A0A917A7P5_9STRE</name>
<dbReference type="InterPro" id="IPR036779">
    <property type="entry name" value="LysM_dom_sf"/>
</dbReference>
<reference evidence="7" key="2">
    <citation type="submission" date="2020-09" db="EMBL/GenBank/DDBJ databases">
        <authorList>
            <person name="Sun Q."/>
            <person name="Zhou Y."/>
        </authorList>
    </citation>
    <scope>NUCLEOTIDE SEQUENCE</scope>
    <source>
        <strain evidence="7">CGMCC 1.15533</strain>
    </source>
</reference>
<reference evidence="7" key="1">
    <citation type="journal article" date="2014" name="Int. J. Syst. Evol. Microbiol.">
        <title>Complete genome sequence of Corynebacterium casei LMG S-19264T (=DSM 44701T), isolated from a smear-ripened cheese.</title>
        <authorList>
            <consortium name="US DOE Joint Genome Institute (JGI-PGF)"/>
            <person name="Walter F."/>
            <person name="Albersmeier A."/>
            <person name="Kalinowski J."/>
            <person name="Ruckert C."/>
        </authorList>
    </citation>
    <scope>NUCLEOTIDE SEQUENCE</scope>
    <source>
        <strain evidence="7">CGMCC 1.15533</strain>
    </source>
</reference>